<gene>
    <name evidence="1" type="ORF">DDQ68_02620</name>
</gene>
<reference evidence="2" key="1">
    <citation type="submission" date="2018-04" db="EMBL/GenBank/DDBJ databases">
        <title>Complete genome of Antarctic heterotrophic bacterium Hymenobacter nivis.</title>
        <authorList>
            <person name="Terashima M."/>
        </authorList>
    </citation>
    <scope>NUCLEOTIDE SEQUENCE [LARGE SCALE GENOMIC DNA]</scope>
    <source>
        <strain evidence="2">NBRC 111535</strain>
    </source>
</reference>
<protein>
    <submittedName>
        <fullName evidence="1">DUF4177 domain-containing protein</fullName>
    </submittedName>
</protein>
<evidence type="ECO:0000313" key="2">
    <source>
        <dbReference type="Proteomes" id="UP000245999"/>
    </source>
</evidence>
<dbReference type="RefSeq" id="WP_109654561.1">
    <property type="nucleotide sequence ID" value="NZ_CP029145.1"/>
</dbReference>
<organism evidence="1 2">
    <name type="scientific">Hymenobacter nivis</name>
    <dbReference type="NCBI Taxonomy" id="1850093"/>
    <lineage>
        <taxon>Bacteria</taxon>
        <taxon>Pseudomonadati</taxon>
        <taxon>Bacteroidota</taxon>
        <taxon>Cytophagia</taxon>
        <taxon>Cytophagales</taxon>
        <taxon>Hymenobacteraceae</taxon>
        <taxon>Hymenobacter</taxon>
    </lineage>
</organism>
<dbReference type="Pfam" id="PF13783">
    <property type="entry name" value="DUF4177"/>
    <property type="match status" value="1"/>
</dbReference>
<dbReference type="AlphaFoldDB" id="A0A2Z3GIP9"/>
<sequence>MKKFEYRLLDVNSGFFSAIDYQQLTERLNVLGEQGWEVVTTVETEFTRNQARGLLITLKREIA</sequence>
<dbReference type="EMBL" id="CP029145">
    <property type="protein sequence ID" value="AWM31772.1"/>
    <property type="molecule type" value="Genomic_DNA"/>
</dbReference>
<dbReference type="KEGG" id="hnv:DDQ68_02620"/>
<name>A0A2Z3GIP9_9BACT</name>
<dbReference type="InterPro" id="IPR025234">
    <property type="entry name" value="YjzH-like"/>
</dbReference>
<evidence type="ECO:0000313" key="1">
    <source>
        <dbReference type="EMBL" id="AWM31772.1"/>
    </source>
</evidence>
<proteinExistence type="predicted"/>
<accession>A0A2Z3GIP9</accession>
<dbReference type="Proteomes" id="UP000245999">
    <property type="component" value="Chromosome"/>
</dbReference>
<keyword evidence="2" id="KW-1185">Reference proteome</keyword>
<dbReference type="OrthoDB" id="5432776at2"/>